<dbReference type="KEGG" id="tva:4766745"/>
<evidence type="ECO:0000256" key="1">
    <source>
        <dbReference type="SAM" id="Coils"/>
    </source>
</evidence>
<accession>A2EEN1</accession>
<proteinExistence type="predicted"/>
<keyword evidence="1" id="KW-0175">Coiled coil</keyword>
<evidence type="ECO:0000313" key="2">
    <source>
        <dbReference type="EMBL" id="EAY08837.1"/>
    </source>
</evidence>
<dbReference type="InParanoid" id="A2EEN1"/>
<dbReference type="VEuPathDB" id="TrichDB:TVAGG3_0981540"/>
<dbReference type="EMBL" id="DS113369">
    <property type="protein sequence ID" value="EAY08837.1"/>
    <property type="molecule type" value="Genomic_DNA"/>
</dbReference>
<protein>
    <submittedName>
        <fullName evidence="2">Uncharacterized protein</fullName>
    </submittedName>
</protein>
<reference evidence="2" key="1">
    <citation type="submission" date="2006-10" db="EMBL/GenBank/DDBJ databases">
        <authorList>
            <person name="Amadeo P."/>
            <person name="Zhao Q."/>
            <person name="Wortman J."/>
            <person name="Fraser-Liggett C."/>
            <person name="Carlton J."/>
        </authorList>
    </citation>
    <scope>NUCLEOTIDE SEQUENCE</scope>
    <source>
        <strain evidence="2">G3</strain>
    </source>
</reference>
<gene>
    <name evidence="2" type="ORF">TVAG_050710</name>
</gene>
<organism evidence="2 3">
    <name type="scientific">Trichomonas vaginalis (strain ATCC PRA-98 / G3)</name>
    <dbReference type="NCBI Taxonomy" id="412133"/>
    <lineage>
        <taxon>Eukaryota</taxon>
        <taxon>Metamonada</taxon>
        <taxon>Parabasalia</taxon>
        <taxon>Trichomonadida</taxon>
        <taxon>Trichomonadidae</taxon>
        <taxon>Trichomonas</taxon>
    </lineage>
</organism>
<evidence type="ECO:0000313" key="3">
    <source>
        <dbReference type="Proteomes" id="UP000001542"/>
    </source>
</evidence>
<keyword evidence="3" id="KW-1185">Reference proteome</keyword>
<dbReference type="OrthoDB" id="10633875at2759"/>
<feature type="coiled-coil region" evidence="1">
    <location>
        <begin position="14"/>
        <end position="76"/>
    </location>
</feature>
<dbReference type="RefSeq" id="XP_001321060.1">
    <property type="nucleotide sequence ID" value="XM_001321025.1"/>
</dbReference>
<dbReference type="Proteomes" id="UP000001542">
    <property type="component" value="Unassembled WGS sequence"/>
</dbReference>
<dbReference type="VEuPathDB" id="TrichDB:TVAG_050710"/>
<dbReference type="AlphaFoldDB" id="A2EEN1"/>
<sequence length="386" mass="44278">MEENIEQKKIPPAVERQQKELNIAAKKLVDLLQQCSKLEANLKNEEKNLKENGSKTANLSAEEKRLSNELEIQKKKSIVIQKIQEFVDFHSKLEDSFARKDYKSILDNMRQLERIAPTIKQEKALENVKNDSAQKLRLLFNDILISKERSLTFPSDEKFKTVYRTLLHFSLERDFVFYIVNFLSNNLLSVLNNQNCNVVIKTLGNKSITLIEREEPHTPTTSLTESYKLINEFSKTLTSVGFLLQKKELRQLGNQAIELGIAQTGGLLTDTEKAVKQLCKLCYIDNINMNELAKQSKLPQTLEKCRTMMKEGKLFGEAVDFMMSIFEGTPSDGILTKLSILALVEWKNDSEKLKTAFPIFIAIGTNEAIQCMMMFQERLNELKAQK</sequence>
<name>A2EEN1_TRIV3</name>
<dbReference type="SMR" id="A2EEN1"/>
<reference evidence="2" key="2">
    <citation type="journal article" date="2007" name="Science">
        <title>Draft genome sequence of the sexually transmitted pathogen Trichomonas vaginalis.</title>
        <authorList>
            <person name="Carlton J.M."/>
            <person name="Hirt R.P."/>
            <person name="Silva J.C."/>
            <person name="Delcher A.L."/>
            <person name="Schatz M."/>
            <person name="Zhao Q."/>
            <person name="Wortman J.R."/>
            <person name="Bidwell S.L."/>
            <person name="Alsmark U.C.M."/>
            <person name="Besteiro S."/>
            <person name="Sicheritz-Ponten T."/>
            <person name="Noel C.J."/>
            <person name="Dacks J.B."/>
            <person name="Foster P.G."/>
            <person name="Simillion C."/>
            <person name="Van de Peer Y."/>
            <person name="Miranda-Saavedra D."/>
            <person name="Barton G.J."/>
            <person name="Westrop G.D."/>
            <person name="Mueller S."/>
            <person name="Dessi D."/>
            <person name="Fiori P.L."/>
            <person name="Ren Q."/>
            <person name="Paulsen I."/>
            <person name="Zhang H."/>
            <person name="Bastida-Corcuera F.D."/>
            <person name="Simoes-Barbosa A."/>
            <person name="Brown M.T."/>
            <person name="Hayes R.D."/>
            <person name="Mukherjee M."/>
            <person name="Okumura C.Y."/>
            <person name="Schneider R."/>
            <person name="Smith A.J."/>
            <person name="Vanacova S."/>
            <person name="Villalvazo M."/>
            <person name="Haas B.J."/>
            <person name="Pertea M."/>
            <person name="Feldblyum T.V."/>
            <person name="Utterback T.R."/>
            <person name="Shu C.L."/>
            <person name="Osoegawa K."/>
            <person name="de Jong P.J."/>
            <person name="Hrdy I."/>
            <person name="Horvathova L."/>
            <person name="Zubacova Z."/>
            <person name="Dolezal P."/>
            <person name="Malik S.B."/>
            <person name="Logsdon J.M. Jr."/>
            <person name="Henze K."/>
            <person name="Gupta A."/>
            <person name="Wang C.C."/>
            <person name="Dunne R.L."/>
            <person name="Upcroft J.A."/>
            <person name="Upcroft P."/>
            <person name="White O."/>
            <person name="Salzberg S.L."/>
            <person name="Tang P."/>
            <person name="Chiu C.-H."/>
            <person name="Lee Y.-S."/>
            <person name="Embley T.M."/>
            <person name="Coombs G.H."/>
            <person name="Mottram J.C."/>
            <person name="Tachezy J."/>
            <person name="Fraser-Liggett C.M."/>
            <person name="Johnson P.J."/>
        </authorList>
    </citation>
    <scope>NUCLEOTIDE SEQUENCE [LARGE SCALE GENOMIC DNA]</scope>
    <source>
        <strain evidence="2">G3</strain>
    </source>
</reference>